<feature type="domain" description="Bacterial bifunctional deaminase-reductase C-terminal" evidence="1">
    <location>
        <begin position="5"/>
        <end position="163"/>
    </location>
</feature>
<dbReference type="InterPro" id="IPR050765">
    <property type="entry name" value="Riboflavin_Biosynth_HTPR"/>
</dbReference>
<dbReference type="AlphaFoldDB" id="A0A1V8Y9F8"/>
<organism evidence="2 3">
    <name type="scientific">Enterococcus villorum</name>
    <dbReference type="NCBI Taxonomy" id="112904"/>
    <lineage>
        <taxon>Bacteria</taxon>
        <taxon>Bacillati</taxon>
        <taxon>Bacillota</taxon>
        <taxon>Bacilli</taxon>
        <taxon>Lactobacillales</taxon>
        <taxon>Enterococcaceae</taxon>
        <taxon>Enterococcus</taxon>
    </lineage>
</organism>
<dbReference type="RefSeq" id="WP_081184324.1">
    <property type="nucleotide sequence ID" value="NZ_MJEA01000011.1"/>
</dbReference>
<evidence type="ECO:0000259" key="1">
    <source>
        <dbReference type="Pfam" id="PF01872"/>
    </source>
</evidence>
<dbReference type="STRING" id="112904.BH747_10080"/>
<dbReference type="SUPFAM" id="SSF53597">
    <property type="entry name" value="Dihydrofolate reductase-like"/>
    <property type="match status" value="1"/>
</dbReference>
<sequence>MGKIVFYGAISLDGYLATKEDSLQWLFDTPTGGNTTYEAFYQTIDTTIMGRKTYEEAKKIMGTESLYPEKKNFVFSSNKKLLLNDAEVVHDDPAYFVKNLKENTNQTVWIVGGGKLLKPLIEDHLIDEWWIQLAPVLLGAGKRLFEEGDYKERLKLVDTKSFGAFIELHYVKE</sequence>
<dbReference type="InterPro" id="IPR024072">
    <property type="entry name" value="DHFR-like_dom_sf"/>
</dbReference>
<accession>A0A1V8Y9F8</accession>
<dbReference type="PANTHER" id="PTHR38011">
    <property type="entry name" value="DIHYDROFOLATE REDUCTASE FAMILY PROTEIN (AFU_ORTHOLOGUE AFUA_8G06820)"/>
    <property type="match status" value="1"/>
</dbReference>
<gene>
    <name evidence="2" type="ORF">BH747_10080</name>
</gene>
<comment type="caution">
    <text evidence="2">The sequence shown here is derived from an EMBL/GenBank/DDBJ whole genome shotgun (WGS) entry which is preliminary data.</text>
</comment>
<protein>
    <submittedName>
        <fullName evidence="2">Dihydrofolate reductase</fullName>
    </submittedName>
</protein>
<proteinExistence type="predicted"/>
<dbReference type="Gene3D" id="3.40.430.10">
    <property type="entry name" value="Dihydrofolate Reductase, subunit A"/>
    <property type="match status" value="1"/>
</dbReference>
<reference evidence="2 3" key="1">
    <citation type="journal article" date="2017" name="BMC Microbiol.">
        <title>Comparative genomics of Enterococcus spp. isolated from bovine feces.</title>
        <authorList>
            <person name="Beukers A.G."/>
            <person name="Zaheer R."/>
            <person name="Goji N."/>
            <person name="Amoako K.K."/>
            <person name="Chaves A.V."/>
            <person name="Ward M.P."/>
            <person name="McAllister T.A."/>
        </authorList>
    </citation>
    <scope>NUCLEOTIDE SEQUENCE [LARGE SCALE GENOMIC DNA]</scope>
    <source>
        <strain evidence="2 3">F1129D 143</strain>
    </source>
</reference>
<dbReference type="Proteomes" id="UP000192477">
    <property type="component" value="Unassembled WGS sequence"/>
</dbReference>
<dbReference type="GO" id="GO:0008703">
    <property type="term" value="F:5-amino-6-(5-phosphoribosylamino)uracil reductase activity"/>
    <property type="evidence" value="ECO:0007669"/>
    <property type="project" value="InterPro"/>
</dbReference>
<dbReference type="InterPro" id="IPR002734">
    <property type="entry name" value="RibDG_C"/>
</dbReference>
<evidence type="ECO:0000313" key="3">
    <source>
        <dbReference type="Proteomes" id="UP000192477"/>
    </source>
</evidence>
<dbReference type="Pfam" id="PF01872">
    <property type="entry name" value="RibD_C"/>
    <property type="match status" value="1"/>
</dbReference>
<name>A0A1V8Y9F8_9ENTE</name>
<dbReference type="EMBL" id="MJEA01000011">
    <property type="protein sequence ID" value="OQO69249.1"/>
    <property type="molecule type" value="Genomic_DNA"/>
</dbReference>
<dbReference type="GO" id="GO:0009231">
    <property type="term" value="P:riboflavin biosynthetic process"/>
    <property type="evidence" value="ECO:0007669"/>
    <property type="project" value="InterPro"/>
</dbReference>
<dbReference type="OrthoDB" id="195113at2"/>
<evidence type="ECO:0000313" key="2">
    <source>
        <dbReference type="EMBL" id="OQO69249.1"/>
    </source>
</evidence>
<dbReference type="PANTHER" id="PTHR38011:SF11">
    <property type="entry name" value="2,5-DIAMINO-6-RIBOSYLAMINO-4(3H)-PYRIMIDINONE 5'-PHOSPHATE REDUCTASE"/>
    <property type="match status" value="1"/>
</dbReference>